<evidence type="ECO:0000256" key="1">
    <source>
        <dbReference type="SAM" id="MobiDB-lite"/>
    </source>
</evidence>
<dbReference type="AlphaFoldDB" id="A0A517R8V2"/>
<dbReference type="EMBL" id="CP036269">
    <property type="protein sequence ID" value="QDT40213.1"/>
    <property type="molecule type" value="Genomic_DNA"/>
</dbReference>
<name>A0A517R8V2_9PLAN</name>
<gene>
    <name evidence="2" type="ORF">Pan241w_02690</name>
</gene>
<accession>A0A517R8V2</accession>
<keyword evidence="3" id="KW-1185">Reference proteome</keyword>
<sequence>MRLKNQTEFDLDKDGISQPMNGLRLIWVLCISALLLGTQTGCQGLANKMFQIDSNSRSPFFGLQFYTKQDKPASIQNVSQLQPVELEPAIIQTKAEEQPSRFSKFPKWLNPMSKKSQQEDRIPLPRTDLAENEVILEEPADESASGDLGSSLEDF</sequence>
<feature type="compositionally biased region" description="Acidic residues" evidence="1">
    <location>
        <begin position="130"/>
        <end position="141"/>
    </location>
</feature>
<evidence type="ECO:0000313" key="3">
    <source>
        <dbReference type="Proteomes" id="UP000317171"/>
    </source>
</evidence>
<dbReference type="KEGG" id="gaz:Pan241w_02690"/>
<dbReference type="Proteomes" id="UP000317171">
    <property type="component" value="Chromosome"/>
</dbReference>
<organism evidence="2 3">
    <name type="scientific">Gimesia alba</name>
    <dbReference type="NCBI Taxonomy" id="2527973"/>
    <lineage>
        <taxon>Bacteria</taxon>
        <taxon>Pseudomonadati</taxon>
        <taxon>Planctomycetota</taxon>
        <taxon>Planctomycetia</taxon>
        <taxon>Planctomycetales</taxon>
        <taxon>Planctomycetaceae</taxon>
        <taxon>Gimesia</taxon>
    </lineage>
</organism>
<protein>
    <submittedName>
        <fullName evidence="2">Uncharacterized protein</fullName>
    </submittedName>
</protein>
<reference evidence="2 3" key="1">
    <citation type="submission" date="2019-02" db="EMBL/GenBank/DDBJ databases">
        <title>Deep-cultivation of Planctomycetes and their phenomic and genomic characterization uncovers novel biology.</title>
        <authorList>
            <person name="Wiegand S."/>
            <person name="Jogler M."/>
            <person name="Boedeker C."/>
            <person name="Pinto D."/>
            <person name="Vollmers J."/>
            <person name="Rivas-Marin E."/>
            <person name="Kohn T."/>
            <person name="Peeters S.H."/>
            <person name="Heuer A."/>
            <person name="Rast P."/>
            <person name="Oberbeckmann S."/>
            <person name="Bunk B."/>
            <person name="Jeske O."/>
            <person name="Meyerdierks A."/>
            <person name="Storesund J.E."/>
            <person name="Kallscheuer N."/>
            <person name="Luecker S."/>
            <person name="Lage O.M."/>
            <person name="Pohl T."/>
            <person name="Merkel B.J."/>
            <person name="Hornburger P."/>
            <person name="Mueller R.-W."/>
            <person name="Bruemmer F."/>
            <person name="Labrenz M."/>
            <person name="Spormann A.M."/>
            <person name="Op den Camp H."/>
            <person name="Overmann J."/>
            <person name="Amann R."/>
            <person name="Jetten M.S.M."/>
            <person name="Mascher T."/>
            <person name="Medema M.H."/>
            <person name="Devos D.P."/>
            <person name="Kaster A.-K."/>
            <person name="Ovreas L."/>
            <person name="Rohde M."/>
            <person name="Galperin M.Y."/>
            <person name="Jogler C."/>
        </authorList>
    </citation>
    <scope>NUCLEOTIDE SEQUENCE [LARGE SCALE GENOMIC DNA]</scope>
    <source>
        <strain evidence="2 3">Pan241w</strain>
    </source>
</reference>
<proteinExistence type="predicted"/>
<evidence type="ECO:0000313" key="2">
    <source>
        <dbReference type="EMBL" id="QDT40213.1"/>
    </source>
</evidence>
<feature type="region of interest" description="Disordered" evidence="1">
    <location>
        <begin position="95"/>
        <end position="155"/>
    </location>
</feature>